<evidence type="ECO:0000259" key="2">
    <source>
        <dbReference type="Pfam" id="PF21307"/>
    </source>
</evidence>
<evidence type="ECO:0000259" key="1">
    <source>
        <dbReference type="Pfam" id="PF14498"/>
    </source>
</evidence>
<dbReference type="InterPro" id="IPR016518">
    <property type="entry name" value="Alpha-L-fucosidase"/>
</dbReference>
<keyword evidence="5" id="KW-1185">Reference proteome</keyword>
<dbReference type="Gene3D" id="1.50.10.10">
    <property type="match status" value="1"/>
</dbReference>
<feature type="domain" description="Glycosyl hydrolase family 95 N-terminal" evidence="1">
    <location>
        <begin position="42"/>
        <end position="280"/>
    </location>
</feature>
<dbReference type="Proteomes" id="UP000018851">
    <property type="component" value="Chromosome"/>
</dbReference>
<feature type="domain" description="Alpha fucosidase A-like C-terminal" evidence="2">
    <location>
        <begin position="705"/>
        <end position="765"/>
    </location>
</feature>
<evidence type="ECO:0000313" key="5">
    <source>
        <dbReference type="Proteomes" id="UP000018851"/>
    </source>
</evidence>
<evidence type="ECO:0000259" key="3">
    <source>
        <dbReference type="Pfam" id="PF22124"/>
    </source>
</evidence>
<protein>
    <submittedName>
        <fullName evidence="4">Uncharacterized protein</fullName>
    </submittedName>
</protein>
<dbReference type="EMBL" id="CP006644">
    <property type="protein sequence ID" value="AHE53749.1"/>
    <property type="molecule type" value="Genomic_DNA"/>
</dbReference>
<dbReference type="InterPro" id="IPR012341">
    <property type="entry name" value="6hp_glycosidase-like_sf"/>
</dbReference>
<dbReference type="SUPFAM" id="SSF48208">
    <property type="entry name" value="Six-hairpin glycosidases"/>
    <property type="match status" value="1"/>
</dbReference>
<reference evidence="4 5" key="1">
    <citation type="submission" date="2013-07" db="EMBL/GenBank/DDBJ databases">
        <title>Completed genome of Sphingomonas sanxanigenens NX02.</title>
        <authorList>
            <person name="Ma T."/>
            <person name="Huang H."/>
            <person name="Wu M."/>
            <person name="Li X."/>
            <person name="Li G."/>
        </authorList>
    </citation>
    <scope>NUCLEOTIDE SEQUENCE [LARGE SCALE GENOMIC DNA]</scope>
    <source>
        <strain evidence="4 5">NX02</strain>
    </source>
</reference>
<dbReference type="InterPro" id="IPR006311">
    <property type="entry name" value="TAT_signal"/>
</dbReference>
<dbReference type="AlphaFoldDB" id="W0A736"/>
<dbReference type="InterPro" id="IPR008928">
    <property type="entry name" value="6-hairpin_glycosidase_sf"/>
</dbReference>
<dbReference type="InterPro" id="IPR054363">
    <property type="entry name" value="GH95_cat"/>
</dbReference>
<dbReference type="GO" id="GO:0004560">
    <property type="term" value="F:alpha-L-fucosidase activity"/>
    <property type="evidence" value="ECO:0007669"/>
    <property type="project" value="InterPro"/>
</dbReference>
<dbReference type="GO" id="GO:0005975">
    <property type="term" value="P:carbohydrate metabolic process"/>
    <property type="evidence" value="ECO:0007669"/>
    <property type="project" value="InterPro"/>
</dbReference>
<dbReference type="Pfam" id="PF22124">
    <property type="entry name" value="Glyco_hydro_95_cat"/>
    <property type="match status" value="1"/>
</dbReference>
<dbReference type="Pfam" id="PF21307">
    <property type="entry name" value="Glyco_hydro_95_C"/>
    <property type="match status" value="1"/>
</dbReference>
<dbReference type="HOGENOM" id="CLU_004617_2_2_5"/>
<dbReference type="InterPro" id="IPR049053">
    <property type="entry name" value="AFCA-like_C"/>
</dbReference>
<dbReference type="KEGG" id="ssan:NX02_10160"/>
<dbReference type="PIRSF" id="PIRSF007663">
    <property type="entry name" value="UCP007663"/>
    <property type="match status" value="1"/>
</dbReference>
<dbReference type="STRING" id="1123269.NX02_10160"/>
<accession>W0A736</accession>
<dbReference type="PROSITE" id="PS51318">
    <property type="entry name" value="TAT"/>
    <property type="match status" value="1"/>
</dbReference>
<dbReference type="Pfam" id="PF14498">
    <property type="entry name" value="Glyco_hyd_65N_2"/>
    <property type="match status" value="1"/>
</dbReference>
<sequence>MSDHSGLTRRDALIATSSAAATIALTPGVSAAAPVASATDMLWYRQPAAEWVEALPIGNGRLGAMLFGGIDQERIQLNEDTVWGGGPYDPVNPAAREALPEVRRLIFAGEHDAADALAKEKLMAVPLSQMSYQTVGDLQLVVPGADPAAATNYRRHLDLDAALAGVSYTIDGVTYTREAVASPGDQVIAIRLTASRPGKVAFDLGASSPQKNFAVAIEGGDTLVLGGRNGADNGIAGALRVEARVRVIAKRGTVRLGAGLIKVRSADSVTILIAMATSYRRFDDVGGDPAAITRGQIAAASGRGFDRIAADTAAAHREIYRRVSIDLGRSVAADKPTDARIRQSETTDDPALAALYFNYGRYLLIGSSRPGSQPANLQGIWNESVRPPWGSKYTVNINTEMNYWPAEPTAMPELIEPLIAMVRDIAITGARTARDMYGARGWVCHHNTDLWRATAPIDGPQFGLWPTGGAWLCLHLWDRYDYGRDKAYLAAIYPILYGASLFFLDTLVKDPKTGWMVTNPSLSPENNHGRGATSLCAGPTMDMQIIRDLFTNTADAARILGRDPADVSALDAMRARLAPGRVGAQGQLMEWQEDWDAGAEDIHHRHVSHLYGLFPSNQIDVDRTPELAAAAKRSLEIRGDKATGWATAWRINLWARLRDGDHAHAILRFLLGPERTYPNMFDAHPPFQIDGNFGGASGIVEMLMQSLGDDILLLPALPRAWPSGSLTGLRARGACGIDLSWRDGVLAEARIRPDIDGKRTVRCGTARRTLDLLAGRPVVLRGPGLALG</sequence>
<dbReference type="PANTHER" id="PTHR31084:SF0">
    <property type="entry name" value="ALPHA-L-FUCOSIDASE 2"/>
    <property type="match status" value="1"/>
</dbReference>
<feature type="domain" description="Glycosyl hydrolase family 95 catalytic" evidence="3">
    <location>
        <begin position="305"/>
        <end position="703"/>
    </location>
</feature>
<proteinExistence type="predicted"/>
<dbReference type="PANTHER" id="PTHR31084">
    <property type="entry name" value="ALPHA-L-FUCOSIDASE 2"/>
    <property type="match status" value="1"/>
</dbReference>
<organism evidence="4 5">
    <name type="scientific">Sphingomonas sanxanigenens DSM 19645 = NX02</name>
    <dbReference type="NCBI Taxonomy" id="1123269"/>
    <lineage>
        <taxon>Bacteria</taxon>
        <taxon>Pseudomonadati</taxon>
        <taxon>Pseudomonadota</taxon>
        <taxon>Alphaproteobacteria</taxon>
        <taxon>Sphingomonadales</taxon>
        <taxon>Sphingomonadaceae</taxon>
        <taxon>Sphingomonas</taxon>
    </lineage>
</organism>
<evidence type="ECO:0000313" key="4">
    <source>
        <dbReference type="EMBL" id="AHE53749.1"/>
    </source>
</evidence>
<name>W0A736_9SPHN</name>
<dbReference type="InterPro" id="IPR027414">
    <property type="entry name" value="GH95_N_dom"/>
</dbReference>
<gene>
    <name evidence="4" type="ORF">NX02_10160</name>
</gene>
<dbReference type="RefSeq" id="WP_047099768.1">
    <property type="nucleotide sequence ID" value="NZ_CP006644.1"/>
</dbReference>
<dbReference type="PATRIC" id="fig|1123269.5.peg.1970"/>
<dbReference type="eggNOG" id="COG0657">
    <property type="taxonomic scope" value="Bacteria"/>
</dbReference>